<sequence length="1094" mass="121110">MSGHQAILGGDWNMSPEVLLKSGFPEKLEGSLIKPAGSGTCRSLGGLNFLDYFVCTGGIAKGIQSTSIVQVAQLTPHKPVHLQLFPRLAQLCALTFRKPPPIPRERPIGVGRSPPDWGEVQGAAEGCLGTALSGQISEAQEMLDWVYGRWADLAERELCDLAQITLPYYGARSKSPQLHWVPIIKDKAPPFRHPKLFAGKWVSHRFQDLIIEYRDGALEASKTRESLLKPPSFVLIVGCVDWDQYLSTIQSLVRAVPDGKITSGERQQWGKSEWLEAAQDALVLVQQYVTKLQGEARQDGEMGWKNWLLTKIKEGGKNAHLASKEAPGWKATTTLSAGGLVLSDPLSLLKSEASGWAELWHAGSEATDSLFEGVCQPLPMVSIDQIRSTAAAFKATTAQAVDGFHMRHYSWLSDSALAVVSLLFAIFESLSSLPRQLQIIQFYENFSHERLVAEARKFGFPTAVTQLCVSAYRYGRFVSMASAVAGPFFALRGVVAGCSMATSLVRVYLLGPLSNLNLPRGVFLAQFIDDSGLDSTGSAQDVSWGIKEGSRQLEQALVHECGCSISLSKAGQGNLVCSDGAVARELQMFLGDRTGPLADSIVDLGIDFTAGRSRRKAYIRRALRESKLKIRMANLKAKTRKVRIMKKQITSHAKKIWVSGPLPGVLYGSEVHGISDGELHRIRQQAGSVMGPSCKGRSLTSLLILEDEPTWLAAVAPLVRYSKELWCAHSGAYRWCFSFTELREAWRIFFAKPPPATWRDVTGPFSAMYMCLKRIQWKMIDWVSLENDFGEKLVLTEVSPGLLKILLRQAVLRSLERVAAQKSVLEVPRLCCDVLKRSLHSSKVSPSGKAAIRVIGCDASWTRVRARCLGYQLESVECPLCGQGPDTLLHRFWSCSACAEERAEIVSDECQKLVDDMDSENPQDLLLLTRGIFPHPGDYWPRPDKECKTVWQWEEDVTEEDGMVRGELFLDGSCTRCIVPELNRAAWGLAIFDRAFRFLGCSGKRGDWDFGEMERNGHFVVGLPCDNGEVLHICTHCASFVGPGSLKKSNLFGRCDRKMSAHRKCLWRRLLRGLYPSYSSSLRVDPEGIQDLAV</sequence>
<comment type="caution">
    <text evidence="1">The sequence shown here is derived from an EMBL/GenBank/DDBJ whole genome shotgun (WGS) entry which is preliminary data.</text>
</comment>
<reference evidence="1" key="1">
    <citation type="submission" date="2023-10" db="EMBL/GenBank/DDBJ databases">
        <authorList>
            <person name="Chen Y."/>
            <person name="Shah S."/>
            <person name="Dougan E. K."/>
            <person name="Thang M."/>
            <person name="Chan C."/>
        </authorList>
    </citation>
    <scope>NUCLEOTIDE SEQUENCE [LARGE SCALE GENOMIC DNA]</scope>
</reference>
<proteinExistence type="predicted"/>
<organism evidence="1 2">
    <name type="scientific">Prorocentrum cordatum</name>
    <dbReference type="NCBI Taxonomy" id="2364126"/>
    <lineage>
        <taxon>Eukaryota</taxon>
        <taxon>Sar</taxon>
        <taxon>Alveolata</taxon>
        <taxon>Dinophyceae</taxon>
        <taxon>Prorocentrales</taxon>
        <taxon>Prorocentraceae</taxon>
        <taxon>Prorocentrum</taxon>
    </lineage>
</organism>
<keyword evidence="2" id="KW-1185">Reference proteome</keyword>
<dbReference type="EMBL" id="CAUYUJ010003492">
    <property type="protein sequence ID" value="CAK0805561.1"/>
    <property type="molecule type" value="Genomic_DNA"/>
</dbReference>
<accession>A0ABN9QHR7</accession>
<dbReference type="Proteomes" id="UP001189429">
    <property type="component" value="Unassembled WGS sequence"/>
</dbReference>
<gene>
    <name evidence="1" type="ORF">PCOR1329_LOCUS12040</name>
</gene>
<evidence type="ECO:0000313" key="1">
    <source>
        <dbReference type="EMBL" id="CAK0805561.1"/>
    </source>
</evidence>
<evidence type="ECO:0000313" key="2">
    <source>
        <dbReference type="Proteomes" id="UP001189429"/>
    </source>
</evidence>
<protein>
    <submittedName>
        <fullName evidence="1">Uncharacterized protein</fullName>
    </submittedName>
</protein>
<name>A0ABN9QHR7_9DINO</name>